<keyword evidence="1" id="KW-1133">Transmembrane helix</keyword>
<evidence type="ECO:0000259" key="2">
    <source>
        <dbReference type="Pfam" id="PF01979"/>
    </source>
</evidence>
<evidence type="ECO:0000256" key="1">
    <source>
        <dbReference type="SAM" id="Phobius"/>
    </source>
</evidence>
<dbReference type="EMBL" id="SGPL01000032">
    <property type="protein sequence ID" value="THH19962.1"/>
    <property type="molecule type" value="Genomic_DNA"/>
</dbReference>
<name>A0A4S4M496_9AGAM</name>
<protein>
    <recommendedName>
        <fullName evidence="2">Amidohydrolase-related domain-containing protein</fullName>
    </recommendedName>
</protein>
<dbReference type="SUPFAM" id="SSF51556">
    <property type="entry name" value="Metallo-dependent hydrolases"/>
    <property type="match status" value="1"/>
</dbReference>
<dbReference type="PANTHER" id="PTHR43668:SF5">
    <property type="entry name" value="AMIDOHYDROLASE 3 DOMAIN-CONTAINING PROTEIN"/>
    <property type="match status" value="1"/>
</dbReference>
<feature type="domain" description="Amidohydrolase-related" evidence="2">
    <location>
        <begin position="241"/>
        <end position="509"/>
    </location>
</feature>
<dbReference type="GO" id="GO:0004038">
    <property type="term" value="F:allantoinase activity"/>
    <property type="evidence" value="ECO:0007669"/>
    <property type="project" value="TreeGrafter"/>
</dbReference>
<comment type="caution">
    <text evidence="3">The sequence shown here is derived from an EMBL/GenBank/DDBJ whole genome shotgun (WGS) entry which is preliminary data.</text>
</comment>
<organism evidence="3 4">
    <name type="scientific">Bondarzewia mesenterica</name>
    <dbReference type="NCBI Taxonomy" id="1095465"/>
    <lineage>
        <taxon>Eukaryota</taxon>
        <taxon>Fungi</taxon>
        <taxon>Dikarya</taxon>
        <taxon>Basidiomycota</taxon>
        <taxon>Agaricomycotina</taxon>
        <taxon>Agaricomycetes</taxon>
        <taxon>Russulales</taxon>
        <taxon>Bondarzewiaceae</taxon>
        <taxon>Bondarzewia</taxon>
    </lineage>
</organism>
<reference evidence="3 4" key="1">
    <citation type="submission" date="2019-02" db="EMBL/GenBank/DDBJ databases">
        <title>Genome sequencing of the rare red list fungi Bondarzewia mesenterica.</title>
        <authorList>
            <person name="Buettner E."/>
            <person name="Kellner H."/>
        </authorList>
    </citation>
    <scope>NUCLEOTIDE SEQUENCE [LARGE SCALE GENOMIC DNA]</scope>
    <source>
        <strain evidence="3 4">DSM 108281</strain>
    </source>
</reference>
<dbReference type="GO" id="GO:0006145">
    <property type="term" value="P:purine nucleobase catabolic process"/>
    <property type="evidence" value="ECO:0007669"/>
    <property type="project" value="TreeGrafter"/>
</dbReference>
<evidence type="ECO:0000313" key="3">
    <source>
        <dbReference type="EMBL" id="THH19962.1"/>
    </source>
</evidence>
<keyword evidence="1" id="KW-0472">Membrane</keyword>
<dbReference type="InterPro" id="IPR011059">
    <property type="entry name" value="Metal-dep_hydrolase_composite"/>
</dbReference>
<feature type="transmembrane region" description="Helical" evidence="1">
    <location>
        <begin position="31"/>
        <end position="50"/>
    </location>
</feature>
<keyword evidence="4" id="KW-1185">Reference proteome</keyword>
<accession>A0A4S4M496</accession>
<proteinExistence type="predicted"/>
<dbReference type="GO" id="GO:0005737">
    <property type="term" value="C:cytoplasm"/>
    <property type="evidence" value="ECO:0007669"/>
    <property type="project" value="TreeGrafter"/>
</dbReference>
<dbReference type="InterPro" id="IPR006680">
    <property type="entry name" value="Amidohydro-rel"/>
</dbReference>
<dbReference type="Gene3D" id="3.20.20.140">
    <property type="entry name" value="Metal-dependent hydrolases"/>
    <property type="match status" value="2"/>
</dbReference>
<dbReference type="SUPFAM" id="SSF51338">
    <property type="entry name" value="Composite domain of metallo-dependent hydrolases"/>
    <property type="match status" value="1"/>
</dbReference>
<dbReference type="Pfam" id="PF01979">
    <property type="entry name" value="Amidohydro_1"/>
    <property type="match status" value="1"/>
</dbReference>
<dbReference type="PANTHER" id="PTHR43668">
    <property type="entry name" value="ALLANTOINASE"/>
    <property type="match status" value="1"/>
</dbReference>
<gene>
    <name evidence="3" type="ORF">EW146_g1322</name>
</gene>
<dbReference type="Proteomes" id="UP000310158">
    <property type="component" value="Unassembled WGS sequence"/>
</dbReference>
<dbReference type="Gene3D" id="2.30.40.10">
    <property type="entry name" value="Urease, subunit C, domain 1"/>
    <property type="match status" value="1"/>
</dbReference>
<evidence type="ECO:0000313" key="4">
    <source>
        <dbReference type="Proteomes" id="UP000310158"/>
    </source>
</evidence>
<sequence>MDKLPIAYTPTRSLPYSIAPTGSRASPKLRFFWFCLSLLAFYALCARVFLLKDPVHSAYVPINASRIIDKCRKLDLLPGPPPNFHARKASDRFVPGTRPTLIRNATVWTGRVDGLEVIRGDVFMDRGMIRAVGEVDPGLLAEYDAGAVTTLDVNGAWVSPGADGKGVVRIIDVHSHLGVYSSPALKGSADWNSHGGPILPWLRSLDALNTHDDAFALTVAGGVTAALVLPGSANAIGGQAFTIKLRKTAERSPTSMLLEPPYDLNGTDADIPDHLRWRQMKHACGENPSRVYSNTRMDTFWAFRQAYDKARQIKEEQDAYCSKALTGQWADLGKFPEDLQWEALVDVLRGRVRVQAHCYEAVDFDDLIRITNEFKFSIAAVHHASEAYLVPDVLKRAYAHPPAVALFATHGRYKREAYRSSELAPRILTDSGLKVVMKSDHPVTNSRYLLFEAQQAHYYGLAGHVALSAVTTHAAQVLGMDHRIGYVKKGWDADLAIWDSHPLALGATPSQVFVDGIPQLAAPYVVHKPVEFQSSPKTPNFDRDAAKALEYDGLPPLLPTKADTDLVLFKNVRTIILPVEGRLTEVYIAQGGRAGIVLVKNGSISCYGEQSKCLIGDFDVTRAHVVDLRQGAITPGLLSYGAPLGLQEITQEASTGDGNVYDTMIGSVPNIVGKDTVMRAVDGLQFTGRSELLAYRAGVTQAISAPSHKEFLGGLGTSFSLGAFNKLERGAIIQEVTGLHVAVRHFGVPSVSTQIAALRRLLLSTDKTVWSHISQENMTLVVEADSADVIASLILLKGEVEDRFTAKMKMTIAGATEAHLLAKEIAQAGVGIILNPPRPFPAAWEHRRVLPGPPLSKESGISLLLAHNVTVGIGVVESSSAVNARFDAAWAALESAGRISKTEALALVSTNLEKLLGGKSYIDGMSDLVATEGGDLLGFESKVVAVISPRRVTVDLF</sequence>
<dbReference type="AlphaFoldDB" id="A0A4S4M496"/>
<dbReference type="InterPro" id="IPR032466">
    <property type="entry name" value="Metal_Hydrolase"/>
</dbReference>
<dbReference type="OrthoDB" id="10258955at2759"/>
<keyword evidence="1" id="KW-0812">Transmembrane</keyword>
<dbReference type="InterPro" id="IPR050138">
    <property type="entry name" value="DHOase/Allantoinase_Hydrolase"/>
</dbReference>